<dbReference type="InterPro" id="IPR052337">
    <property type="entry name" value="SAT4-like"/>
</dbReference>
<protein>
    <submittedName>
        <fullName evidence="9">99261b43-957f-494e-bd40-bb7c3a321a27</fullName>
    </submittedName>
</protein>
<feature type="domain" description="Rhodopsin" evidence="8">
    <location>
        <begin position="36"/>
        <end position="295"/>
    </location>
</feature>
<feature type="compositionally biased region" description="Basic and acidic residues" evidence="6">
    <location>
        <begin position="329"/>
        <end position="350"/>
    </location>
</feature>
<evidence type="ECO:0000259" key="8">
    <source>
        <dbReference type="Pfam" id="PF20684"/>
    </source>
</evidence>
<evidence type="ECO:0000256" key="5">
    <source>
        <dbReference type="ARBA" id="ARBA00038359"/>
    </source>
</evidence>
<name>A0A446BFB6_9PEZI</name>
<feature type="transmembrane region" description="Helical" evidence="7">
    <location>
        <begin position="109"/>
        <end position="129"/>
    </location>
</feature>
<dbReference type="GO" id="GO:0016020">
    <property type="term" value="C:membrane"/>
    <property type="evidence" value="ECO:0007669"/>
    <property type="project" value="UniProtKB-SubCell"/>
</dbReference>
<organism evidence="9 10">
    <name type="scientific">Thermothielavioides terrestris</name>
    <dbReference type="NCBI Taxonomy" id="2587410"/>
    <lineage>
        <taxon>Eukaryota</taxon>
        <taxon>Fungi</taxon>
        <taxon>Dikarya</taxon>
        <taxon>Ascomycota</taxon>
        <taxon>Pezizomycotina</taxon>
        <taxon>Sordariomycetes</taxon>
        <taxon>Sordariomycetidae</taxon>
        <taxon>Sordariales</taxon>
        <taxon>Chaetomiaceae</taxon>
        <taxon>Thermothielavioides</taxon>
    </lineage>
</organism>
<gene>
    <name evidence="9" type="ORF">TT172_LOCUS3635</name>
</gene>
<keyword evidence="2 7" id="KW-0812">Transmembrane</keyword>
<sequence>MATMQWKPLPFPFVTPGEVFSVGLVFPLVCIGLAGARLYVRRLQRQRLGPDDWTAVLGIPFLIGMGACLMTGERMGIMGYPMPVPVGTDPTKAYGLFNEAYMTEAKLEFAFQFLQCFEFGLIKASIILFCRRIFVSRRGTLMDWCSAILLAIVVLWSVGFLFALIFGCGKNVALHWAPLQVLEESGCDGITPEKANLYSDPILDLLILVLPFPSIWRLNMSTGKKLAVTAVFLVGIMSLAASVTRLAMHITVLNQGYGAGYDINQAVTTLFYWSMVEGGTSAMVANLPTLNFLFRDRMLWQRLGQSSAWSSIFRPFTSSKGSASTSNFRRTDPGTESSHHPSMEDADHHGLHAYPPRVYMGPSESQKDLLHMKLASMQNGHVRVKVNDSVV</sequence>
<keyword evidence="3 7" id="KW-1133">Transmembrane helix</keyword>
<evidence type="ECO:0000256" key="2">
    <source>
        <dbReference type="ARBA" id="ARBA00022692"/>
    </source>
</evidence>
<comment type="subcellular location">
    <subcellularLocation>
        <location evidence="1">Membrane</location>
        <topology evidence="1">Multi-pass membrane protein</topology>
    </subcellularLocation>
</comment>
<comment type="similarity">
    <text evidence="5">Belongs to the SAT4 family.</text>
</comment>
<dbReference type="PANTHER" id="PTHR33048">
    <property type="entry name" value="PTH11-LIKE INTEGRAL MEMBRANE PROTEIN (AFU_ORTHOLOGUE AFUA_5G11245)"/>
    <property type="match status" value="1"/>
</dbReference>
<evidence type="ECO:0000256" key="3">
    <source>
        <dbReference type="ARBA" id="ARBA00022989"/>
    </source>
</evidence>
<keyword evidence="4 7" id="KW-0472">Membrane</keyword>
<evidence type="ECO:0000256" key="7">
    <source>
        <dbReference type="SAM" id="Phobius"/>
    </source>
</evidence>
<feature type="region of interest" description="Disordered" evidence="6">
    <location>
        <begin position="318"/>
        <end position="357"/>
    </location>
</feature>
<feature type="transmembrane region" description="Helical" evidence="7">
    <location>
        <begin position="202"/>
        <end position="219"/>
    </location>
</feature>
<feature type="transmembrane region" description="Helical" evidence="7">
    <location>
        <begin position="141"/>
        <end position="166"/>
    </location>
</feature>
<dbReference type="EMBL" id="OUUZ01000008">
    <property type="protein sequence ID" value="SPQ21216.1"/>
    <property type="molecule type" value="Genomic_DNA"/>
</dbReference>
<evidence type="ECO:0000256" key="4">
    <source>
        <dbReference type="ARBA" id="ARBA00023136"/>
    </source>
</evidence>
<dbReference type="InterPro" id="IPR049326">
    <property type="entry name" value="Rhodopsin_dom_fungi"/>
</dbReference>
<evidence type="ECO:0000256" key="1">
    <source>
        <dbReference type="ARBA" id="ARBA00004141"/>
    </source>
</evidence>
<dbReference type="PANTHER" id="PTHR33048:SF157">
    <property type="entry name" value="INTEGRAL MEMBRANE PROTEIN"/>
    <property type="match status" value="1"/>
</dbReference>
<evidence type="ECO:0000256" key="6">
    <source>
        <dbReference type="SAM" id="MobiDB-lite"/>
    </source>
</evidence>
<feature type="transmembrane region" description="Helical" evidence="7">
    <location>
        <begin position="52"/>
        <end position="72"/>
    </location>
</feature>
<feature type="transmembrane region" description="Helical" evidence="7">
    <location>
        <begin position="20"/>
        <end position="40"/>
    </location>
</feature>
<reference evidence="9 10" key="1">
    <citation type="submission" date="2018-04" db="EMBL/GenBank/DDBJ databases">
        <authorList>
            <person name="Huttner S."/>
            <person name="Dainat J."/>
        </authorList>
    </citation>
    <scope>NUCLEOTIDE SEQUENCE [LARGE SCALE GENOMIC DNA]</scope>
</reference>
<accession>A0A446BFB6</accession>
<feature type="transmembrane region" description="Helical" evidence="7">
    <location>
        <begin position="226"/>
        <end position="250"/>
    </location>
</feature>
<dbReference type="Proteomes" id="UP000289323">
    <property type="component" value="Unassembled WGS sequence"/>
</dbReference>
<feature type="compositionally biased region" description="Polar residues" evidence="6">
    <location>
        <begin position="318"/>
        <end position="328"/>
    </location>
</feature>
<evidence type="ECO:0000313" key="10">
    <source>
        <dbReference type="Proteomes" id="UP000289323"/>
    </source>
</evidence>
<evidence type="ECO:0000313" key="9">
    <source>
        <dbReference type="EMBL" id="SPQ21216.1"/>
    </source>
</evidence>
<proteinExistence type="inferred from homology"/>
<dbReference type="AlphaFoldDB" id="A0A446BFB6"/>
<dbReference type="Pfam" id="PF20684">
    <property type="entry name" value="Fung_rhodopsin"/>
    <property type="match status" value="1"/>
</dbReference>
<feature type="transmembrane region" description="Helical" evidence="7">
    <location>
        <begin position="270"/>
        <end position="294"/>
    </location>
</feature>